<evidence type="ECO:0000256" key="1">
    <source>
        <dbReference type="ARBA" id="ARBA00004651"/>
    </source>
</evidence>
<feature type="transmembrane region" description="Helical" evidence="8">
    <location>
        <begin position="99"/>
        <end position="116"/>
    </location>
</feature>
<dbReference type="PROSITE" id="PS01348">
    <property type="entry name" value="MRAY_2"/>
    <property type="match status" value="1"/>
</dbReference>
<organism evidence="9">
    <name type="scientific">uncultured Sporomusa sp</name>
    <dbReference type="NCBI Taxonomy" id="307249"/>
    <lineage>
        <taxon>Bacteria</taxon>
        <taxon>Bacillati</taxon>
        <taxon>Bacillota</taxon>
        <taxon>Negativicutes</taxon>
        <taxon>Selenomonadales</taxon>
        <taxon>Sporomusaceae</taxon>
        <taxon>Sporomusa</taxon>
        <taxon>environmental samples</taxon>
    </lineage>
</organism>
<dbReference type="Pfam" id="PF00953">
    <property type="entry name" value="Glycos_transf_4"/>
    <property type="match status" value="1"/>
</dbReference>
<feature type="transmembrane region" description="Helical" evidence="8">
    <location>
        <begin position="234"/>
        <end position="255"/>
    </location>
</feature>
<dbReference type="GO" id="GO:0046872">
    <property type="term" value="F:metal ion binding"/>
    <property type="evidence" value="ECO:0007669"/>
    <property type="project" value="UniProtKB-KW"/>
</dbReference>
<proteinExistence type="predicted"/>
<feature type="binding site" evidence="7">
    <location>
        <position position="149"/>
    </location>
    <ligand>
        <name>Mg(2+)</name>
        <dbReference type="ChEBI" id="CHEBI:18420"/>
    </ligand>
</feature>
<keyword evidence="7" id="KW-0460">Magnesium</keyword>
<comment type="cofactor">
    <cofactor evidence="7">
        <name>Mg(2+)</name>
        <dbReference type="ChEBI" id="CHEBI:18420"/>
    </cofactor>
</comment>
<dbReference type="EC" id="2.7.8.33" evidence="9"/>
<dbReference type="RefSeq" id="WP_288185934.1">
    <property type="nucleotide sequence ID" value="NZ_LT608335.1"/>
</dbReference>
<dbReference type="GO" id="GO:0036380">
    <property type="term" value="F:UDP-N-acetylglucosamine-undecaprenyl-phosphate N-acetylglucosaminephosphotransferase activity"/>
    <property type="evidence" value="ECO:0007669"/>
    <property type="project" value="UniProtKB-EC"/>
</dbReference>
<dbReference type="EMBL" id="FMJE01000007">
    <property type="protein sequence ID" value="SCM83537.1"/>
    <property type="molecule type" value="Genomic_DNA"/>
</dbReference>
<feature type="transmembrane region" description="Helical" evidence="8">
    <location>
        <begin position="178"/>
        <end position="196"/>
    </location>
</feature>
<dbReference type="GO" id="GO:0071555">
    <property type="term" value="P:cell wall organization"/>
    <property type="evidence" value="ECO:0007669"/>
    <property type="project" value="TreeGrafter"/>
</dbReference>
<feature type="transmembrane region" description="Helical" evidence="8">
    <location>
        <begin position="128"/>
        <end position="147"/>
    </location>
</feature>
<feature type="transmembrane region" description="Helical" evidence="8">
    <location>
        <begin position="208"/>
        <end position="228"/>
    </location>
</feature>
<dbReference type="InterPro" id="IPR000715">
    <property type="entry name" value="Glycosyl_transferase_4"/>
</dbReference>
<feature type="transmembrane region" description="Helical" evidence="8">
    <location>
        <begin position="71"/>
        <end position="87"/>
    </location>
</feature>
<keyword evidence="3 9" id="KW-0808">Transferase</keyword>
<dbReference type="PANTHER" id="PTHR22926:SF3">
    <property type="entry name" value="UNDECAPRENYL-PHOSPHATE ALPHA-N-ACETYLGLUCOSAMINYL 1-PHOSPHATE TRANSFERASE"/>
    <property type="match status" value="1"/>
</dbReference>
<feature type="transmembrane region" description="Helical" evidence="8">
    <location>
        <begin position="48"/>
        <end position="65"/>
    </location>
</feature>
<evidence type="ECO:0000256" key="2">
    <source>
        <dbReference type="ARBA" id="ARBA00022475"/>
    </source>
</evidence>
<dbReference type="GO" id="GO:0005886">
    <property type="term" value="C:plasma membrane"/>
    <property type="evidence" value="ECO:0007669"/>
    <property type="project" value="UniProtKB-SubCell"/>
</dbReference>
<gene>
    <name evidence="9" type="primary">tagO</name>
    <name evidence="9" type="ORF">KL86SPO_70395</name>
</gene>
<sequence>MQTYIVAFTVALAAAYFITPRVKDLAIKAGALDAPDARKVHTSPIPRMGGLAIYFGFVLAVLSSMHVNHEILGLLLGGTVILAVGIIDDLKQLSAKVKLLGQIAAAIVLILFDIRIEWLTNPFGEMIYVNYLSIPLTILWVVSLTNTVNLIDGLDGLAAGVSTIASITILLVALEQNFWTVAILTAALAGSALGFLQHNFNPAKIFMGDTGSMFLGYMLAAVSVLGTVKSAATIALFVPIIALGLPIMDTAFAIIRRYMSGRPIFKPDKGHLHHRLLAMGLSQKQAVLLMYVISGCLGISAIALTEVSKVYAALILLAIILVAFFGAKKIGVLNNNDGVLKSSDSLKSH</sequence>
<keyword evidence="7" id="KW-0479">Metal-binding</keyword>
<evidence type="ECO:0000313" key="9">
    <source>
        <dbReference type="EMBL" id="SCM83537.1"/>
    </source>
</evidence>
<keyword evidence="5 8" id="KW-1133">Transmembrane helix</keyword>
<protein>
    <submittedName>
        <fullName evidence="9">Putative undecaprenyl-phosphate N-acetylglucosaminyl 1-phosphate transferase</fullName>
        <ecNumber evidence="9">2.7.8.33</ecNumber>
    </submittedName>
</protein>
<evidence type="ECO:0000256" key="8">
    <source>
        <dbReference type="SAM" id="Phobius"/>
    </source>
</evidence>
<name>A0A212M1B1_9FIRM</name>
<feature type="binding site" evidence="7">
    <location>
        <position position="209"/>
    </location>
    <ligand>
        <name>Mg(2+)</name>
        <dbReference type="ChEBI" id="CHEBI:18420"/>
    </ligand>
</feature>
<dbReference type="CDD" id="cd06853">
    <property type="entry name" value="GT_WecA_like"/>
    <property type="match status" value="1"/>
</dbReference>
<accession>A0A212M1B1</accession>
<keyword evidence="6 8" id="KW-0472">Membrane</keyword>
<evidence type="ECO:0000256" key="6">
    <source>
        <dbReference type="ARBA" id="ARBA00023136"/>
    </source>
</evidence>
<evidence type="ECO:0000256" key="3">
    <source>
        <dbReference type="ARBA" id="ARBA00022679"/>
    </source>
</evidence>
<feature type="transmembrane region" description="Helical" evidence="8">
    <location>
        <begin position="154"/>
        <end position="172"/>
    </location>
</feature>
<dbReference type="PANTHER" id="PTHR22926">
    <property type="entry name" value="PHOSPHO-N-ACETYLMURAMOYL-PENTAPEPTIDE-TRANSFERASE"/>
    <property type="match status" value="1"/>
</dbReference>
<comment type="subcellular location">
    <subcellularLocation>
        <location evidence="1">Cell membrane</location>
        <topology evidence="1">Multi-pass membrane protein</topology>
    </subcellularLocation>
</comment>
<evidence type="ECO:0000256" key="7">
    <source>
        <dbReference type="PIRSR" id="PIRSR600715-1"/>
    </source>
</evidence>
<keyword evidence="4 8" id="KW-0812">Transmembrane</keyword>
<evidence type="ECO:0000256" key="5">
    <source>
        <dbReference type="ARBA" id="ARBA00022989"/>
    </source>
</evidence>
<keyword evidence="2" id="KW-1003">Cell membrane</keyword>
<dbReference type="AlphaFoldDB" id="A0A212M1B1"/>
<feature type="transmembrane region" description="Helical" evidence="8">
    <location>
        <begin position="310"/>
        <end position="327"/>
    </location>
</feature>
<evidence type="ECO:0000256" key="4">
    <source>
        <dbReference type="ARBA" id="ARBA00022692"/>
    </source>
</evidence>
<dbReference type="GO" id="GO:0044038">
    <property type="term" value="P:cell wall macromolecule biosynthetic process"/>
    <property type="evidence" value="ECO:0007669"/>
    <property type="project" value="TreeGrafter"/>
</dbReference>
<dbReference type="GO" id="GO:0009103">
    <property type="term" value="P:lipopolysaccharide biosynthetic process"/>
    <property type="evidence" value="ECO:0007669"/>
    <property type="project" value="TreeGrafter"/>
</dbReference>
<dbReference type="InterPro" id="IPR018480">
    <property type="entry name" value="PNAcMuramoyl-5peptid_Trfase_CS"/>
</dbReference>
<feature type="transmembrane region" description="Helical" evidence="8">
    <location>
        <begin position="286"/>
        <end position="304"/>
    </location>
</feature>
<reference evidence="9" key="1">
    <citation type="submission" date="2016-08" db="EMBL/GenBank/DDBJ databases">
        <authorList>
            <person name="Seilhamer J.J."/>
        </authorList>
    </citation>
    <scope>NUCLEOTIDE SEQUENCE</scope>
    <source>
        <strain evidence="9">86</strain>
    </source>
</reference>